<comment type="caution">
    <text evidence="2">The sequence shown here is derived from an EMBL/GenBank/DDBJ whole genome shotgun (WGS) entry which is preliminary data.</text>
</comment>
<keyword evidence="1" id="KW-0472">Membrane</keyword>
<evidence type="ECO:0000313" key="3">
    <source>
        <dbReference type="Proteomes" id="UP000438699"/>
    </source>
</evidence>
<keyword evidence="3" id="KW-1185">Reference proteome</keyword>
<accession>A0A6N6N0K9</accession>
<organism evidence="2 3">
    <name type="scientific">Pseudodesulfovibrio senegalensis</name>
    <dbReference type="NCBI Taxonomy" id="1721087"/>
    <lineage>
        <taxon>Bacteria</taxon>
        <taxon>Pseudomonadati</taxon>
        <taxon>Thermodesulfobacteriota</taxon>
        <taxon>Desulfovibrionia</taxon>
        <taxon>Desulfovibrionales</taxon>
        <taxon>Desulfovibrionaceae</taxon>
    </lineage>
</organism>
<dbReference type="OrthoDB" id="5459215at2"/>
<keyword evidence="1" id="KW-1133">Transmembrane helix</keyword>
<gene>
    <name evidence="2" type="ORF">F8A88_12475</name>
</gene>
<dbReference type="AlphaFoldDB" id="A0A6N6N0K9"/>
<dbReference type="EMBL" id="WAIE01000005">
    <property type="protein sequence ID" value="KAB1441237.1"/>
    <property type="molecule type" value="Genomic_DNA"/>
</dbReference>
<name>A0A6N6N0K9_9BACT</name>
<sequence>MNTEKTNLHLVEDVSEQEDVVAEKAAQERTGRDMSRVAMIVSLLSVVLLAIFFFGLNRNIAGVADEVKALRTLKSDVQVLGSRVDSLEEIPVHMQYGMVSEMETQSVLLSRQVTDPEQMERLQKVRALLNEFKSVLVKK</sequence>
<keyword evidence="1" id="KW-0812">Transmembrane</keyword>
<evidence type="ECO:0000313" key="2">
    <source>
        <dbReference type="EMBL" id="KAB1441237.1"/>
    </source>
</evidence>
<reference evidence="2 3" key="1">
    <citation type="journal article" date="2017" name="Int. J. Syst. Evol. Microbiol.">
        <title>Desulfovibrio senegalensis sp. nov., a mesophilic sulfate reducer isolated from marine sediment.</title>
        <authorList>
            <person name="Thioye A."/>
            <person name="Gam Z.B.A."/>
            <person name="Mbengue M."/>
            <person name="Cayol J.L."/>
            <person name="Joseph-Bartoli M."/>
            <person name="Toure-Kane C."/>
            <person name="Labat M."/>
        </authorList>
    </citation>
    <scope>NUCLEOTIDE SEQUENCE [LARGE SCALE GENOMIC DNA]</scope>
    <source>
        <strain evidence="2 3">DSM 101509</strain>
    </source>
</reference>
<proteinExistence type="predicted"/>
<protein>
    <submittedName>
        <fullName evidence="2">Uncharacterized protein</fullName>
    </submittedName>
</protein>
<feature type="transmembrane region" description="Helical" evidence="1">
    <location>
        <begin position="37"/>
        <end position="56"/>
    </location>
</feature>
<dbReference type="RefSeq" id="WP_151151492.1">
    <property type="nucleotide sequence ID" value="NZ_WAIE01000005.1"/>
</dbReference>
<dbReference type="Proteomes" id="UP000438699">
    <property type="component" value="Unassembled WGS sequence"/>
</dbReference>
<evidence type="ECO:0000256" key="1">
    <source>
        <dbReference type="SAM" id="Phobius"/>
    </source>
</evidence>